<dbReference type="Proteomes" id="UP001187734">
    <property type="component" value="Unassembled WGS sequence"/>
</dbReference>
<evidence type="ECO:0000256" key="6">
    <source>
        <dbReference type="SAM" id="Phobius"/>
    </source>
</evidence>
<evidence type="ECO:0000313" key="8">
    <source>
        <dbReference type="Proteomes" id="UP001187734"/>
    </source>
</evidence>
<evidence type="ECO:0000313" key="7">
    <source>
        <dbReference type="EMBL" id="SPJ71272.1"/>
    </source>
</evidence>
<feature type="region of interest" description="Disordered" evidence="5">
    <location>
        <begin position="115"/>
        <end position="151"/>
    </location>
</feature>
<feature type="region of interest" description="Disordered" evidence="5">
    <location>
        <begin position="311"/>
        <end position="330"/>
    </location>
</feature>
<sequence>MSSAREHWGLSCTTGGRFYICEDDDTQFMGCCLSDPCGRNNGTCPDGDLRATTFESDTYTDLPPQDCDNSQGVDNWYTCAFTTPPFLGCCSQNACASGCPRNKLVPAKLSRNENNRLNFLHPRDGESTTSSTASETASATASSTSAVEASEDGGLGTGAIAGIAIGATVGGLIILILLAWLFWWKPRQKKKQQPETSAAYQTPPAAPAVNQSPYSPMEGIFHQDTFNAQSPMSGYQQSFTSTPTVLNHHHSGVSSMDQFQKYSPNLPQSDRPQSYGHFTEHTQSPSLPPYQQQYNQHQMPVVSEMDGATTVPQEMSAGPDHRVQRNPSIGPEILDIDLRLNTTK</sequence>
<keyword evidence="8" id="KW-1185">Reference proteome</keyword>
<organism evidence="7 8">
    <name type="scientific">Fusarium torulosum</name>
    <dbReference type="NCBI Taxonomy" id="33205"/>
    <lineage>
        <taxon>Eukaryota</taxon>
        <taxon>Fungi</taxon>
        <taxon>Dikarya</taxon>
        <taxon>Ascomycota</taxon>
        <taxon>Pezizomycotina</taxon>
        <taxon>Sordariomycetes</taxon>
        <taxon>Hypocreomycetidae</taxon>
        <taxon>Hypocreales</taxon>
        <taxon>Nectriaceae</taxon>
        <taxon>Fusarium</taxon>
    </lineage>
</organism>
<dbReference type="GO" id="GO:0071944">
    <property type="term" value="C:cell periphery"/>
    <property type="evidence" value="ECO:0007669"/>
    <property type="project" value="UniProtKB-ARBA"/>
</dbReference>
<protein>
    <submittedName>
        <fullName evidence="7">Uncharacterized protein</fullName>
    </submittedName>
</protein>
<keyword evidence="2 6" id="KW-0812">Transmembrane</keyword>
<dbReference type="AlphaFoldDB" id="A0AAE8LZB3"/>
<name>A0AAE8LZB3_9HYPO</name>
<comment type="caution">
    <text evidence="7">The sequence shown here is derived from an EMBL/GenBank/DDBJ whole genome shotgun (WGS) entry which is preliminary data.</text>
</comment>
<dbReference type="PANTHER" id="PTHR15549">
    <property type="entry name" value="PAIRED IMMUNOGLOBULIN-LIKE TYPE 2 RECEPTOR"/>
    <property type="match status" value="1"/>
</dbReference>
<feature type="compositionally biased region" description="Low complexity" evidence="5">
    <location>
        <begin position="127"/>
        <end position="148"/>
    </location>
</feature>
<dbReference type="InterPro" id="IPR051694">
    <property type="entry name" value="Immunoregulatory_rcpt-like"/>
</dbReference>
<dbReference type="GO" id="GO:0016020">
    <property type="term" value="C:membrane"/>
    <property type="evidence" value="ECO:0007669"/>
    <property type="project" value="UniProtKB-SubCell"/>
</dbReference>
<reference evidence="7" key="1">
    <citation type="submission" date="2018-03" db="EMBL/GenBank/DDBJ databases">
        <authorList>
            <person name="Guldener U."/>
        </authorList>
    </citation>
    <scope>NUCLEOTIDE SEQUENCE</scope>
</reference>
<gene>
    <name evidence="7" type="ORF">FTOL_01000</name>
</gene>
<keyword evidence="3 6" id="KW-1133">Transmembrane helix</keyword>
<keyword evidence="4 6" id="KW-0472">Membrane</keyword>
<accession>A0AAE8LZB3</accession>
<evidence type="ECO:0000256" key="2">
    <source>
        <dbReference type="ARBA" id="ARBA00022692"/>
    </source>
</evidence>
<proteinExistence type="predicted"/>
<dbReference type="EMBL" id="ONZP01000034">
    <property type="protein sequence ID" value="SPJ71272.1"/>
    <property type="molecule type" value="Genomic_DNA"/>
</dbReference>
<comment type="subcellular location">
    <subcellularLocation>
        <location evidence="1">Membrane</location>
        <topology evidence="1">Single-pass membrane protein</topology>
    </subcellularLocation>
</comment>
<evidence type="ECO:0000256" key="4">
    <source>
        <dbReference type="ARBA" id="ARBA00023136"/>
    </source>
</evidence>
<evidence type="ECO:0000256" key="1">
    <source>
        <dbReference type="ARBA" id="ARBA00004167"/>
    </source>
</evidence>
<evidence type="ECO:0000256" key="5">
    <source>
        <dbReference type="SAM" id="MobiDB-lite"/>
    </source>
</evidence>
<dbReference type="PANTHER" id="PTHR15549:SF26">
    <property type="entry name" value="AXIAL BUDDING PATTERN PROTEIN 2-RELATED"/>
    <property type="match status" value="1"/>
</dbReference>
<feature type="transmembrane region" description="Helical" evidence="6">
    <location>
        <begin position="159"/>
        <end position="183"/>
    </location>
</feature>
<evidence type="ECO:0000256" key="3">
    <source>
        <dbReference type="ARBA" id="ARBA00022989"/>
    </source>
</evidence>